<dbReference type="GO" id="GO:0012505">
    <property type="term" value="C:endomembrane system"/>
    <property type="evidence" value="ECO:0007669"/>
    <property type="project" value="TreeGrafter"/>
</dbReference>
<dbReference type="AlphaFoldDB" id="A0AAV1K1J6"/>
<evidence type="ECO:0000256" key="1">
    <source>
        <dbReference type="SAM" id="Phobius"/>
    </source>
</evidence>
<evidence type="ECO:0000259" key="3">
    <source>
        <dbReference type="PROSITE" id="PS50202"/>
    </source>
</evidence>
<keyword evidence="5" id="KW-1185">Reference proteome</keyword>
<dbReference type="InterPro" id="IPR013783">
    <property type="entry name" value="Ig-like_fold"/>
</dbReference>
<dbReference type="Proteomes" id="UP001497472">
    <property type="component" value="Unassembled WGS sequence"/>
</dbReference>
<organism evidence="4 5">
    <name type="scientific">Leptosia nina</name>
    <dbReference type="NCBI Taxonomy" id="320188"/>
    <lineage>
        <taxon>Eukaryota</taxon>
        <taxon>Metazoa</taxon>
        <taxon>Ecdysozoa</taxon>
        <taxon>Arthropoda</taxon>
        <taxon>Hexapoda</taxon>
        <taxon>Insecta</taxon>
        <taxon>Pterygota</taxon>
        <taxon>Neoptera</taxon>
        <taxon>Endopterygota</taxon>
        <taxon>Lepidoptera</taxon>
        <taxon>Glossata</taxon>
        <taxon>Ditrysia</taxon>
        <taxon>Papilionoidea</taxon>
        <taxon>Pieridae</taxon>
        <taxon>Pierinae</taxon>
        <taxon>Leptosia</taxon>
    </lineage>
</organism>
<evidence type="ECO:0000259" key="2">
    <source>
        <dbReference type="PROSITE" id="PS50191"/>
    </source>
</evidence>
<keyword evidence="1" id="KW-0472">Membrane</keyword>
<keyword evidence="1" id="KW-1133">Transmembrane helix</keyword>
<dbReference type="EMBL" id="CAVLEF010000277">
    <property type="protein sequence ID" value="CAK1554273.1"/>
    <property type="molecule type" value="Genomic_DNA"/>
</dbReference>
<dbReference type="PROSITE" id="PS50191">
    <property type="entry name" value="CRAL_TRIO"/>
    <property type="match status" value="1"/>
</dbReference>
<dbReference type="InterPro" id="IPR036865">
    <property type="entry name" value="CRAL-TRIO_dom_sf"/>
</dbReference>
<gene>
    <name evidence="4" type="ORF">LNINA_LOCUS13198</name>
</gene>
<reference evidence="4 5" key="1">
    <citation type="submission" date="2023-11" db="EMBL/GenBank/DDBJ databases">
        <authorList>
            <person name="Okamura Y."/>
        </authorList>
    </citation>
    <scope>NUCLEOTIDE SEQUENCE [LARGE SCALE GENOMIC DNA]</scope>
</reference>
<dbReference type="InterPro" id="IPR008962">
    <property type="entry name" value="PapD-like_sf"/>
</dbReference>
<sequence length="433" mass="50219">MSKLAEIRLLYEAKIKETVPAPVFDNRDLDRVKSDIYLYRVLEHCQNNVQHAADMLYNIMVWRKANNTNDITEDSVDKDILRDGLYYTRGRDIDSCLLFIMNSKAYVKGQRDVEAVKKVFIYWLERLEREEGGKKITLFFDMDGCGINNMNLNLISYMINVLKSFYPNFINYIIIFQMPWILSAGFKIVKEMLPAPAIERLRIINKDKLKDLVAPEQALVSWGGKDSYEFKFLSEHRTVVTTEDDNYSPGELLKLKPPKTLLFNVEGRKITASLIITNMDEGIIAFKIRTTAPEKYWVRPNNGILAKHVSQRIEITAQPGFNIDSIEKDRFLIVAVNIPNLLTSQSELSKIWKSAGSHIDEYRLNCAKVEKITVDETKNINDNFIKLSNEYQKIHHRLDMLHTFQIVIFFLTLATCLLSYMVLNKVNCSNYKE</sequence>
<accession>A0AAV1K1J6</accession>
<comment type="caution">
    <text evidence="4">The sequence shown here is derived from an EMBL/GenBank/DDBJ whole genome shotgun (WGS) entry which is preliminary data.</text>
</comment>
<dbReference type="SUPFAM" id="SSF46938">
    <property type="entry name" value="CRAL/TRIO N-terminal domain"/>
    <property type="match status" value="1"/>
</dbReference>
<dbReference type="InterPro" id="IPR053012">
    <property type="entry name" value="ER-organelle_contact"/>
</dbReference>
<dbReference type="InterPro" id="IPR036273">
    <property type="entry name" value="CRAL/TRIO_N_dom_sf"/>
</dbReference>
<dbReference type="InterPro" id="IPR000535">
    <property type="entry name" value="MSP_dom"/>
</dbReference>
<dbReference type="SUPFAM" id="SSF49354">
    <property type="entry name" value="PapD-like"/>
    <property type="match status" value="1"/>
</dbReference>
<dbReference type="PANTHER" id="PTHR46384">
    <property type="entry name" value="MOTILE SPERM DOMAIN-CONTAINING PROTEIN 2"/>
    <property type="match status" value="1"/>
</dbReference>
<protein>
    <recommendedName>
        <fullName evidence="6">Motile sperm domain-containing protein 2</fullName>
    </recommendedName>
</protein>
<dbReference type="Pfam" id="PF00650">
    <property type="entry name" value="CRAL_TRIO"/>
    <property type="match status" value="1"/>
</dbReference>
<feature type="transmembrane region" description="Helical" evidence="1">
    <location>
        <begin position="403"/>
        <end position="423"/>
    </location>
</feature>
<dbReference type="SMART" id="SM00516">
    <property type="entry name" value="SEC14"/>
    <property type="match status" value="1"/>
</dbReference>
<evidence type="ECO:0000313" key="4">
    <source>
        <dbReference type="EMBL" id="CAK1554273.1"/>
    </source>
</evidence>
<dbReference type="SUPFAM" id="SSF52087">
    <property type="entry name" value="CRAL/TRIO domain"/>
    <property type="match status" value="1"/>
</dbReference>
<dbReference type="Pfam" id="PF00635">
    <property type="entry name" value="Motile_Sperm"/>
    <property type="match status" value="1"/>
</dbReference>
<keyword evidence="1" id="KW-0812">Transmembrane</keyword>
<name>A0AAV1K1J6_9NEOP</name>
<dbReference type="GO" id="GO:0140284">
    <property type="term" value="C:endoplasmic reticulum-endosome membrane contact site"/>
    <property type="evidence" value="ECO:0007669"/>
    <property type="project" value="TreeGrafter"/>
</dbReference>
<dbReference type="PROSITE" id="PS50202">
    <property type="entry name" value="MSP"/>
    <property type="match status" value="1"/>
</dbReference>
<dbReference type="Gene3D" id="2.60.40.10">
    <property type="entry name" value="Immunoglobulins"/>
    <property type="match status" value="1"/>
</dbReference>
<dbReference type="InterPro" id="IPR001251">
    <property type="entry name" value="CRAL-TRIO_dom"/>
</dbReference>
<evidence type="ECO:0000313" key="5">
    <source>
        <dbReference type="Proteomes" id="UP001497472"/>
    </source>
</evidence>
<dbReference type="Gene3D" id="3.40.525.10">
    <property type="entry name" value="CRAL-TRIO lipid binding domain"/>
    <property type="match status" value="1"/>
</dbReference>
<evidence type="ECO:0008006" key="6">
    <source>
        <dbReference type="Google" id="ProtNLM"/>
    </source>
</evidence>
<dbReference type="CDD" id="cd00170">
    <property type="entry name" value="SEC14"/>
    <property type="match status" value="1"/>
</dbReference>
<dbReference type="PANTHER" id="PTHR46384:SF1">
    <property type="entry name" value="MOTILE SPERM DOMAIN-CONTAINING PROTEIN 2"/>
    <property type="match status" value="1"/>
</dbReference>
<feature type="domain" description="MSP" evidence="3">
    <location>
        <begin position="252"/>
        <end position="369"/>
    </location>
</feature>
<feature type="domain" description="CRAL-TRIO" evidence="2">
    <location>
        <begin position="73"/>
        <end position="230"/>
    </location>
</feature>
<proteinExistence type="predicted"/>